<dbReference type="GO" id="GO:0005634">
    <property type="term" value="C:nucleus"/>
    <property type="evidence" value="ECO:0007669"/>
    <property type="project" value="UniProtKB-SubCell"/>
</dbReference>
<dbReference type="InterPro" id="IPR044214">
    <property type="entry name" value="EDS1-like"/>
</dbReference>
<feature type="region of interest" description="Disordered" evidence="6">
    <location>
        <begin position="28"/>
        <end position="53"/>
    </location>
</feature>
<sequence length="677" mass="75815">MDLRLRNQIFCCWKPFEIVKNGSDIAEMKKPKSEGSDEEPRNSTSGKCGHGRGRADSYRALLLPLHESSPSLSSFSSSPSSSSSSSSSSSIASPFILHSLTHPSPCSIFAFPGSWCADDWICGGRAPFGDSEVDSDLFPSLKSIGPGVVARVNAAFLSSFRRILTGSTLQSEVYKAITEKKRVIFTGHSTGGSIAALATIWLLENCMKSGGATQVHPFCVTFGSPLFGDCVLIHALEREGWSRCFVHFVMTVDIVPRILLTPLSSCREEIQAILHFLSPKASDFSLESIGKSQLVSVFYETVLRSALSVSSYLASLLMGCTNSILGSLTSFIELSPYRPVGTYVFCTSKGQLVAVKSSYAIMQLLFYCLQLAPQQQMSEVAYRSLNEHWQYDSKIKQCVLGNVDCINYLDKLSPSLTGGDGDLDEEILGDLELSKEASLSLCAAIKWEKQRQSNRARIDANCSKIQEALNCLNDYKATCEIRGLNYYDSFKLHRNIEDFDANVKRIELTSLWDEIVEMLRRHELPDCFESRAEWINLGTRYRRLVEPLDIANYYRHSKNEDTGSYMYKGRPRRYRYSQKWYEQAQRLAEGSSLESCFWAMVEEIQIEIGNKPFEEVREKVTKLESEANGWFNSGYLGRDVFLGNSSFVVWWKSLPEQHRLGSCIARLVCGDETLSTA</sequence>
<evidence type="ECO:0000256" key="6">
    <source>
        <dbReference type="SAM" id="MobiDB-lite"/>
    </source>
</evidence>
<dbReference type="GO" id="GO:0005737">
    <property type="term" value="C:cytoplasm"/>
    <property type="evidence" value="ECO:0007669"/>
    <property type="project" value="UniProtKB-SubCell"/>
</dbReference>
<dbReference type="InterPro" id="IPR002921">
    <property type="entry name" value="Fungal_lipase-type"/>
</dbReference>
<reference evidence="9" key="1">
    <citation type="submission" date="2020-07" db="EMBL/GenBank/DDBJ databases">
        <authorList>
            <person name="Lin J."/>
        </authorList>
    </citation>
    <scope>NUCLEOTIDE SEQUENCE</scope>
</reference>
<dbReference type="InterPro" id="IPR041266">
    <property type="entry name" value="EDS1_EP"/>
</dbReference>
<protein>
    <recommendedName>
        <fullName evidence="10">Protein EDS1L-like</fullName>
    </recommendedName>
</protein>
<evidence type="ECO:0000313" key="9">
    <source>
        <dbReference type="EMBL" id="CAD1826576.1"/>
    </source>
</evidence>
<evidence type="ECO:0000259" key="7">
    <source>
        <dbReference type="Pfam" id="PF01764"/>
    </source>
</evidence>
<dbReference type="AlphaFoldDB" id="A0A6V7P7E3"/>
<dbReference type="PANTHER" id="PTHR47090">
    <property type="entry name" value="PROTEIN EDS1-RELATED"/>
    <property type="match status" value="1"/>
</dbReference>
<accession>A0A6V7P7E3</accession>
<feature type="compositionally biased region" description="Basic and acidic residues" evidence="6">
    <location>
        <begin position="28"/>
        <end position="41"/>
    </location>
</feature>
<dbReference type="PANTHER" id="PTHR47090:SF2">
    <property type="entry name" value="PROTEIN EDS1-RELATED"/>
    <property type="match status" value="1"/>
</dbReference>
<proteinExistence type="predicted"/>
<evidence type="ECO:0000256" key="3">
    <source>
        <dbReference type="ARBA" id="ARBA00022490"/>
    </source>
</evidence>
<dbReference type="SUPFAM" id="SSF53474">
    <property type="entry name" value="alpha/beta-Hydrolases"/>
    <property type="match status" value="1"/>
</dbReference>
<evidence type="ECO:0000259" key="8">
    <source>
        <dbReference type="Pfam" id="PF18117"/>
    </source>
</evidence>
<dbReference type="InterPro" id="IPR029058">
    <property type="entry name" value="AB_hydrolase_fold"/>
</dbReference>
<keyword evidence="4" id="KW-0611">Plant defense</keyword>
<dbReference type="Pfam" id="PF18117">
    <property type="entry name" value="EDS1_EP"/>
    <property type="match status" value="1"/>
</dbReference>
<evidence type="ECO:0000256" key="2">
    <source>
        <dbReference type="ARBA" id="ARBA00004496"/>
    </source>
</evidence>
<organism evidence="9">
    <name type="scientific">Ananas comosus var. bracteatus</name>
    <name type="common">red pineapple</name>
    <dbReference type="NCBI Taxonomy" id="296719"/>
    <lineage>
        <taxon>Eukaryota</taxon>
        <taxon>Viridiplantae</taxon>
        <taxon>Streptophyta</taxon>
        <taxon>Embryophyta</taxon>
        <taxon>Tracheophyta</taxon>
        <taxon>Spermatophyta</taxon>
        <taxon>Magnoliopsida</taxon>
        <taxon>Liliopsida</taxon>
        <taxon>Poales</taxon>
        <taxon>Bromeliaceae</taxon>
        <taxon>Bromelioideae</taxon>
        <taxon>Ananas</taxon>
    </lineage>
</organism>
<feature type="domain" description="Fungal lipase-type" evidence="7">
    <location>
        <begin position="149"/>
        <end position="259"/>
    </location>
</feature>
<keyword evidence="5" id="KW-0539">Nucleus</keyword>
<evidence type="ECO:0000256" key="5">
    <source>
        <dbReference type="ARBA" id="ARBA00023242"/>
    </source>
</evidence>
<dbReference type="GO" id="GO:0006952">
    <property type="term" value="P:defense response"/>
    <property type="evidence" value="ECO:0007669"/>
    <property type="project" value="UniProtKB-KW"/>
</dbReference>
<dbReference type="Gene3D" id="3.40.50.1820">
    <property type="entry name" value="alpha/beta hydrolase"/>
    <property type="match status" value="1"/>
</dbReference>
<name>A0A6V7P7E3_ANACO</name>
<evidence type="ECO:0000256" key="4">
    <source>
        <dbReference type="ARBA" id="ARBA00022821"/>
    </source>
</evidence>
<comment type="subcellular location">
    <subcellularLocation>
        <location evidence="2">Cytoplasm</location>
    </subcellularLocation>
    <subcellularLocation>
        <location evidence="1">Nucleus</location>
    </subcellularLocation>
</comment>
<feature type="domain" description="EDS1 EP" evidence="8">
    <location>
        <begin position="472"/>
        <end position="665"/>
    </location>
</feature>
<dbReference type="GO" id="GO:0006629">
    <property type="term" value="P:lipid metabolic process"/>
    <property type="evidence" value="ECO:0007669"/>
    <property type="project" value="InterPro"/>
</dbReference>
<evidence type="ECO:0008006" key="10">
    <source>
        <dbReference type="Google" id="ProtNLM"/>
    </source>
</evidence>
<gene>
    <name evidence="9" type="ORF">CB5_LOCUS9787</name>
</gene>
<keyword evidence="3" id="KW-0963">Cytoplasm</keyword>
<dbReference type="Pfam" id="PF01764">
    <property type="entry name" value="Lipase_3"/>
    <property type="match status" value="1"/>
</dbReference>
<evidence type="ECO:0000256" key="1">
    <source>
        <dbReference type="ARBA" id="ARBA00004123"/>
    </source>
</evidence>
<dbReference type="EMBL" id="LR862145">
    <property type="protein sequence ID" value="CAD1826576.1"/>
    <property type="molecule type" value="Genomic_DNA"/>
</dbReference>